<dbReference type="Proteomes" id="UP000228510">
    <property type="component" value="Unassembled WGS sequence"/>
</dbReference>
<protein>
    <submittedName>
        <fullName evidence="9">Asp-tRNA(Asn)/Glu-tRNA(Gln) amidotransferase GatCAB subunit B</fullName>
    </submittedName>
</protein>
<dbReference type="GO" id="GO:0016740">
    <property type="term" value="F:transferase activity"/>
    <property type="evidence" value="ECO:0007669"/>
    <property type="project" value="UniProtKB-KW"/>
</dbReference>
<dbReference type="AlphaFoldDB" id="A0A2H0UZ07"/>
<dbReference type="Gene3D" id="1.10.10.410">
    <property type="match status" value="1"/>
</dbReference>
<evidence type="ECO:0000256" key="3">
    <source>
        <dbReference type="ARBA" id="ARBA00022741"/>
    </source>
</evidence>
<evidence type="ECO:0000256" key="1">
    <source>
        <dbReference type="ARBA" id="ARBA00011123"/>
    </source>
</evidence>
<organism evidence="9 10">
    <name type="scientific">Candidatus Falkowbacteria bacterium CG10_big_fil_rev_8_21_14_0_10_44_15</name>
    <dbReference type="NCBI Taxonomy" id="1974569"/>
    <lineage>
        <taxon>Bacteria</taxon>
        <taxon>Candidatus Falkowiibacteriota</taxon>
    </lineage>
</organism>
<evidence type="ECO:0000313" key="9">
    <source>
        <dbReference type="EMBL" id="PIR92062.1"/>
    </source>
</evidence>
<reference evidence="10" key="1">
    <citation type="submission" date="2017-09" db="EMBL/GenBank/DDBJ databases">
        <title>Depth-based differentiation of microbial function through sediment-hosted aquifers and enrichment of novel symbionts in the deep terrestrial subsurface.</title>
        <authorList>
            <person name="Probst A.J."/>
            <person name="Ladd B."/>
            <person name="Jarett J.K."/>
            <person name="Geller-Mcgrath D.E."/>
            <person name="Sieber C.M.K."/>
            <person name="Emerson J.B."/>
            <person name="Anantharaman K."/>
            <person name="Thomas B.C."/>
            <person name="Malmstrom R."/>
            <person name="Stieglmeier M."/>
            <person name="Klingl A."/>
            <person name="Woyke T."/>
            <person name="Ryan C.M."/>
            <person name="Banfield J.F."/>
        </authorList>
    </citation>
    <scope>NUCLEOTIDE SEQUENCE [LARGE SCALE GENOMIC DNA]</scope>
</reference>
<dbReference type="InterPro" id="IPR017959">
    <property type="entry name" value="Asn/Gln-tRNA_amidoTrfase_suB/E"/>
</dbReference>
<keyword evidence="3" id="KW-0547">Nucleotide-binding</keyword>
<evidence type="ECO:0000256" key="5">
    <source>
        <dbReference type="ARBA" id="ARBA00022917"/>
    </source>
</evidence>
<dbReference type="SMART" id="SM00845">
    <property type="entry name" value="GatB_Yqey"/>
    <property type="match status" value="1"/>
</dbReference>
<feature type="domain" description="Asn/Gln amidotransferase" evidence="8">
    <location>
        <begin position="2"/>
        <end position="124"/>
    </location>
</feature>
<evidence type="ECO:0000256" key="4">
    <source>
        <dbReference type="ARBA" id="ARBA00022840"/>
    </source>
</evidence>
<comment type="subunit">
    <text evidence="1">Heterotrimer of A, B and C subunits.</text>
</comment>
<dbReference type="InterPro" id="IPR023168">
    <property type="entry name" value="GatB_Yqey_C_2"/>
</dbReference>
<dbReference type="InterPro" id="IPR018027">
    <property type="entry name" value="Asn/Gln_amidotransferase"/>
</dbReference>
<keyword evidence="4" id="KW-0067">ATP-binding</keyword>
<feature type="non-terminal residue" evidence="9">
    <location>
        <position position="1"/>
    </location>
</feature>
<dbReference type="GO" id="GO:0006412">
    <property type="term" value="P:translation"/>
    <property type="evidence" value="ECO:0007669"/>
    <property type="project" value="UniProtKB-KW"/>
</dbReference>
<keyword evidence="9" id="KW-0808">Transferase</keyword>
<evidence type="ECO:0000256" key="2">
    <source>
        <dbReference type="ARBA" id="ARBA00022598"/>
    </source>
</evidence>
<dbReference type="GO" id="GO:0050567">
    <property type="term" value="F:glutaminyl-tRNA synthase (glutamine-hydrolyzing) activity"/>
    <property type="evidence" value="ECO:0007669"/>
    <property type="project" value="TreeGrafter"/>
</dbReference>
<comment type="catalytic activity">
    <reaction evidence="6">
        <text>L-aspartyl-tRNA(Asn) + L-glutamine + ATP + H2O = L-asparaginyl-tRNA(Asn) + L-glutamate + ADP + phosphate + 2 H(+)</text>
        <dbReference type="Rhea" id="RHEA:14513"/>
        <dbReference type="Rhea" id="RHEA-COMP:9674"/>
        <dbReference type="Rhea" id="RHEA-COMP:9677"/>
        <dbReference type="ChEBI" id="CHEBI:15377"/>
        <dbReference type="ChEBI" id="CHEBI:15378"/>
        <dbReference type="ChEBI" id="CHEBI:29985"/>
        <dbReference type="ChEBI" id="CHEBI:30616"/>
        <dbReference type="ChEBI" id="CHEBI:43474"/>
        <dbReference type="ChEBI" id="CHEBI:58359"/>
        <dbReference type="ChEBI" id="CHEBI:78515"/>
        <dbReference type="ChEBI" id="CHEBI:78516"/>
        <dbReference type="ChEBI" id="CHEBI:456216"/>
    </reaction>
</comment>
<keyword evidence="2" id="KW-0436">Ligase</keyword>
<comment type="catalytic activity">
    <reaction evidence="7">
        <text>L-glutamyl-tRNA(Gln) + L-glutamine + ATP + H2O = L-glutaminyl-tRNA(Gln) + L-glutamate + ADP + phosphate + H(+)</text>
        <dbReference type="Rhea" id="RHEA:17521"/>
        <dbReference type="Rhea" id="RHEA-COMP:9681"/>
        <dbReference type="Rhea" id="RHEA-COMP:9684"/>
        <dbReference type="ChEBI" id="CHEBI:15377"/>
        <dbReference type="ChEBI" id="CHEBI:15378"/>
        <dbReference type="ChEBI" id="CHEBI:29985"/>
        <dbReference type="ChEBI" id="CHEBI:30616"/>
        <dbReference type="ChEBI" id="CHEBI:43474"/>
        <dbReference type="ChEBI" id="CHEBI:58359"/>
        <dbReference type="ChEBI" id="CHEBI:78520"/>
        <dbReference type="ChEBI" id="CHEBI:78521"/>
        <dbReference type="ChEBI" id="CHEBI:456216"/>
    </reaction>
</comment>
<dbReference type="PANTHER" id="PTHR11659:SF0">
    <property type="entry name" value="GLUTAMYL-TRNA(GLN) AMIDOTRANSFERASE SUBUNIT B, MITOCHONDRIAL"/>
    <property type="match status" value="1"/>
</dbReference>
<dbReference type="EMBL" id="PFAT01000050">
    <property type="protein sequence ID" value="PIR92062.1"/>
    <property type="molecule type" value="Genomic_DNA"/>
</dbReference>
<dbReference type="FunFam" id="1.10.10.410:FF:000001">
    <property type="entry name" value="Aspartyl/glutamyl-tRNA(Asn/Gln) amidotransferase subunit B"/>
    <property type="match status" value="1"/>
</dbReference>
<dbReference type="SUPFAM" id="SSF89095">
    <property type="entry name" value="GatB/YqeY motif"/>
    <property type="match status" value="1"/>
</dbReference>
<comment type="caution">
    <text evidence="9">The sequence shown here is derived from an EMBL/GenBank/DDBJ whole genome shotgun (WGS) entry which is preliminary data.</text>
</comment>
<dbReference type="GO" id="GO:0005524">
    <property type="term" value="F:ATP binding"/>
    <property type="evidence" value="ECO:0007669"/>
    <property type="project" value="UniProtKB-KW"/>
</dbReference>
<keyword evidence="5" id="KW-0648">Protein biosynthesis</keyword>
<evidence type="ECO:0000256" key="6">
    <source>
        <dbReference type="ARBA" id="ARBA00047380"/>
    </source>
</evidence>
<accession>A0A2H0UZ07</accession>
<gene>
    <name evidence="9" type="ORF">COU01_03925</name>
</gene>
<evidence type="ECO:0000259" key="8">
    <source>
        <dbReference type="SMART" id="SM00845"/>
    </source>
</evidence>
<dbReference type="Pfam" id="PF02637">
    <property type="entry name" value="GatB_Yqey"/>
    <property type="match status" value="1"/>
</dbReference>
<evidence type="ECO:0000256" key="7">
    <source>
        <dbReference type="ARBA" id="ARBA00047913"/>
    </source>
</evidence>
<dbReference type="InterPro" id="IPR003789">
    <property type="entry name" value="Asn/Gln_tRNA_amidoTrase-B-like"/>
</dbReference>
<sequence>FKYFNATKTDIAKLKITPENFGEFIALVYGDKVNSTAAQIIFKEMFARGGDPSNIMEAKGLAQMEDASELKGVVTKVISGNEKAVAEYKAGKQNALQFLVGKVMAASRGKANPQKAQELLLKILSE</sequence>
<proteinExistence type="predicted"/>
<dbReference type="GO" id="GO:0070681">
    <property type="term" value="P:glutaminyl-tRNAGln biosynthesis via transamidation"/>
    <property type="evidence" value="ECO:0007669"/>
    <property type="project" value="TreeGrafter"/>
</dbReference>
<evidence type="ECO:0000313" key="10">
    <source>
        <dbReference type="Proteomes" id="UP000228510"/>
    </source>
</evidence>
<name>A0A2H0UZ07_9BACT</name>
<dbReference type="PANTHER" id="PTHR11659">
    <property type="entry name" value="GLUTAMYL-TRNA GLN AMIDOTRANSFERASE SUBUNIT B MITOCHONDRIAL AND PROKARYOTIC PET112-RELATED"/>
    <property type="match status" value="1"/>
</dbReference>